<feature type="binding site" evidence="6">
    <location>
        <position position="88"/>
    </location>
    <ligand>
        <name>Mg(2+)</name>
        <dbReference type="ChEBI" id="CHEBI:18420"/>
        <label>1</label>
    </ligand>
</feature>
<dbReference type="PANTHER" id="PTHR43028">
    <property type="entry name" value="3'(2'),5'-BISPHOSPHATE NUCLEOTIDASE 1"/>
    <property type="match status" value="1"/>
</dbReference>
<dbReference type="InterPro" id="IPR000760">
    <property type="entry name" value="Inositol_monophosphatase-like"/>
</dbReference>
<evidence type="ECO:0000256" key="2">
    <source>
        <dbReference type="ARBA" id="ARBA00022475"/>
    </source>
</evidence>
<evidence type="ECO:0000256" key="6">
    <source>
        <dbReference type="HAMAP-Rule" id="MF_02095"/>
    </source>
</evidence>
<dbReference type="InterPro" id="IPR006240">
    <property type="entry name" value="CysQ"/>
</dbReference>
<dbReference type="PROSITE" id="PS00630">
    <property type="entry name" value="IMP_2"/>
    <property type="match status" value="1"/>
</dbReference>
<accession>A0A4R2GPT4</accession>
<evidence type="ECO:0000256" key="7">
    <source>
        <dbReference type="PIRSR" id="PIRSR600760-2"/>
    </source>
</evidence>
<proteinExistence type="inferred from homology"/>
<dbReference type="PRINTS" id="PR00377">
    <property type="entry name" value="IMPHPHTASES"/>
</dbReference>
<feature type="binding site" evidence="7">
    <location>
        <position position="109"/>
    </location>
    <ligand>
        <name>Mg(2+)</name>
        <dbReference type="ChEBI" id="CHEBI:18420"/>
        <label>1</label>
        <note>catalytic</note>
    </ligand>
</feature>
<evidence type="ECO:0000256" key="3">
    <source>
        <dbReference type="ARBA" id="ARBA00022519"/>
    </source>
</evidence>
<evidence type="ECO:0000256" key="1">
    <source>
        <dbReference type="ARBA" id="ARBA00005289"/>
    </source>
</evidence>
<reference evidence="8 9" key="1">
    <citation type="submission" date="2019-03" db="EMBL/GenBank/DDBJ databases">
        <title>Genomic Encyclopedia of Type Strains, Phase IV (KMG-IV): sequencing the most valuable type-strain genomes for metagenomic binning, comparative biology and taxonomic classification.</title>
        <authorList>
            <person name="Goeker M."/>
        </authorList>
    </citation>
    <scope>NUCLEOTIDE SEQUENCE [LARGE SCALE GENOMIC DNA]</scope>
    <source>
        <strain evidence="8 9">DSM 22958</strain>
    </source>
</reference>
<keyword evidence="2 6" id="KW-1003">Cell membrane</keyword>
<evidence type="ECO:0000256" key="4">
    <source>
        <dbReference type="ARBA" id="ARBA00022801"/>
    </source>
</evidence>
<comment type="cofactor">
    <cofactor evidence="6 7">
        <name>Mg(2+)</name>
        <dbReference type="ChEBI" id="CHEBI:18420"/>
    </cofactor>
</comment>
<dbReference type="GO" id="GO:0046854">
    <property type="term" value="P:phosphatidylinositol phosphate biosynthetic process"/>
    <property type="evidence" value="ECO:0007669"/>
    <property type="project" value="InterPro"/>
</dbReference>
<dbReference type="GO" id="GO:0050427">
    <property type="term" value="P:3'-phosphoadenosine 5'-phosphosulfate metabolic process"/>
    <property type="evidence" value="ECO:0007669"/>
    <property type="project" value="TreeGrafter"/>
</dbReference>
<dbReference type="GO" id="GO:0000287">
    <property type="term" value="F:magnesium ion binding"/>
    <property type="evidence" value="ECO:0007669"/>
    <property type="project" value="UniProtKB-UniRule"/>
</dbReference>
<dbReference type="GO" id="GO:0008441">
    <property type="term" value="F:3'(2'),5'-bisphosphate nucleotidase activity"/>
    <property type="evidence" value="ECO:0007669"/>
    <property type="project" value="UniProtKB-UniRule"/>
</dbReference>
<feature type="binding site" evidence="6">
    <location>
        <position position="106"/>
    </location>
    <ligand>
        <name>Mg(2+)</name>
        <dbReference type="ChEBI" id="CHEBI:18420"/>
        <label>1</label>
    </ligand>
</feature>
<comment type="caution">
    <text evidence="8">The sequence shown here is derived from an EMBL/GenBank/DDBJ whole genome shotgun (WGS) entry which is preliminary data.</text>
</comment>
<keyword evidence="4 6" id="KW-0378">Hydrolase</keyword>
<feature type="binding site" evidence="6">
    <location>
        <position position="109"/>
    </location>
    <ligand>
        <name>Mg(2+)</name>
        <dbReference type="ChEBI" id="CHEBI:18420"/>
        <label>2</label>
    </ligand>
</feature>
<feature type="binding site" evidence="6">
    <location>
        <position position="88"/>
    </location>
    <ligand>
        <name>substrate</name>
    </ligand>
</feature>
<feature type="binding site" evidence="6">
    <location>
        <position position="106"/>
    </location>
    <ligand>
        <name>Mg(2+)</name>
        <dbReference type="ChEBI" id="CHEBI:18420"/>
        <label>2</label>
    </ligand>
</feature>
<dbReference type="AlphaFoldDB" id="A0A4R2GPT4"/>
<name>A0A4R2GPT4_9HYPH</name>
<keyword evidence="9" id="KW-1185">Reference proteome</keyword>
<comment type="subcellular location">
    <subcellularLocation>
        <location evidence="6">Cell inner membrane</location>
        <topology evidence="6">Peripheral membrane protein</topology>
        <orientation evidence="6">Cytoplasmic side</orientation>
    </subcellularLocation>
</comment>
<keyword evidence="3 6" id="KW-0997">Cell inner membrane</keyword>
<comment type="similarity">
    <text evidence="1 6">Belongs to the inositol monophosphatase superfamily. CysQ family.</text>
</comment>
<dbReference type="Pfam" id="PF00459">
    <property type="entry name" value="Inositol_P"/>
    <property type="match status" value="1"/>
</dbReference>
<dbReference type="EMBL" id="SLWL01000011">
    <property type="protein sequence ID" value="TCO11738.1"/>
    <property type="molecule type" value="Genomic_DNA"/>
</dbReference>
<dbReference type="CDD" id="cd01638">
    <property type="entry name" value="CysQ"/>
    <property type="match status" value="1"/>
</dbReference>
<sequence length="291" mass="29915">MAAMEPEMAFTDEAGNLRLNEAGRDAIARELAYVAIAAGKLIRDITARGVVASEKPDGSACTDADVAAERLIVAELARRFPGVAVVGEETASAASGPLPALFFLVDPIDGTSEFVAGGDGYTVNIALIHDGAPIAGVILAPAQARAWTGGATAHAADAVLNTPAGALAWRSLHTRPAPEDGLVALASARHGDAATEAWLARMPVSARRNASSSLKFCVIAAGEADVYPRFGRTMEWDTAAGQAVLTAAGGVVTEPDGRMFRYGDWRGGFANGPFIAWGDPLAALTHAGPKA</sequence>
<comment type="catalytic activity">
    <reaction evidence="6">
        <text>adenosine 3',5'-bisphosphate + H2O = AMP + phosphate</text>
        <dbReference type="Rhea" id="RHEA:10040"/>
        <dbReference type="ChEBI" id="CHEBI:15377"/>
        <dbReference type="ChEBI" id="CHEBI:43474"/>
        <dbReference type="ChEBI" id="CHEBI:58343"/>
        <dbReference type="ChEBI" id="CHEBI:456215"/>
        <dbReference type="EC" id="3.1.3.7"/>
    </reaction>
</comment>
<organism evidence="8 9">
    <name type="scientific">Camelimonas lactis</name>
    <dbReference type="NCBI Taxonomy" id="659006"/>
    <lineage>
        <taxon>Bacteria</taxon>
        <taxon>Pseudomonadati</taxon>
        <taxon>Pseudomonadota</taxon>
        <taxon>Alphaproteobacteria</taxon>
        <taxon>Hyphomicrobiales</taxon>
        <taxon>Chelatococcaceae</taxon>
        <taxon>Camelimonas</taxon>
    </lineage>
</organism>
<dbReference type="RefSeq" id="WP_245514395.1">
    <property type="nucleotide sequence ID" value="NZ_JBHUNN010000002.1"/>
</dbReference>
<evidence type="ECO:0000313" key="9">
    <source>
        <dbReference type="Proteomes" id="UP000294881"/>
    </source>
</evidence>
<keyword evidence="6 7" id="KW-0460">Magnesium</keyword>
<keyword evidence="6 7" id="KW-0479">Metal-binding</keyword>
<feature type="binding site" evidence="7">
    <location>
        <position position="108"/>
    </location>
    <ligand>
        <name>Mg(2+)</name>
        <dbReference type="ChEBI" id="CHEBI:18420"/>
        <label>1</label>
        <note>catalytic</note>
    </ligand>
</feature>
<dbReference type="InterPro" id="IPR020550">
    <property type="entry name" value="Inositol_monophosphatase_CS"/>
</dbReference>
<dbReference type="PANTHER" id="PTHR43028:SF5">
    <property type="entry name" value="3'(2'),5'-BISPHOSPHATE NUCLEOTIDASE 1"/>
    <property type="match status" value="1"/>
</dbReference>
<feature type="binding site" evidence="7">
    <location>
        <position position="237"/>
    </location>
    <ligand>
        <name>Mg(2+)</name>
        <dbReference type="ChEBI" id="CHEBI:18420"/>
        <label>1</label>
        <note>catalytic</note>
    </ligand>
</feature>
<evidence type="ECO:0000313" key="8">
    <source>
        <dbReference type="EMBL" id="TCO11738.1"/>
    </source>
</evidence>
<dbReference type="HAMAP" id="MF_02095">
    <property type="entry name" value="CysQ"/>
    <property type="match status" value="1"/>
</dbReference>
<gene>
    <name evidence="6" type="primary">cysQ</name>
    <name evidence="8" type="ORF">EV666_11112</name>
</gene>
<feature type="binding site" evidence="7">
    <location>
        <position position="106"/>
    </location>
    <ligand>
        <name>Mg(2+)</name>
        <dbReference type="ChEBI" id="CHEBI:18420"/>
        <label>1</label>
        <note>catalytic</note>
    </ligand>
</feature>
<feature type="binding site" evidence="7">
    <location>
        <position position="88"/>
    </location>
    <ligand>
        <name>Mg(2+)</name>
        <dbReference type="ChEBI" id="CHEBI:18420"/>
        <label>1</label>
        <note>catalytic</note>
    </ligand>
</feature>
<dbReference type="SUPFAM" id="SSF56655">
    <property type="entry name" value="Carbohydrate phosphatase"/>
    <property type="match status" value="1"/>
</dbReference>
<protein>
    <recommendedName>
        <fullName evidence="6">3'(2'),5'-bisphosphate nucleotidase CysQ</fullName>
        <ecNumber evidence="6">3.1.3.7</ecNumber>
    </recommendedName>
    <alternativeName>
        <fullName evidence="6">3'(2'),5-bisphosphonucleoside 3'(2')-phosphohydrolase</fullName>
    </alternativeName>
    <alternativeName>
        <fullName evidence="6">3'-phosphoadenosine 5'-phosphate phosphatase</fullName>
        <shortName evidence="6">PAP phosphatase</shortName>
    </alternativeName>
</protein>
<dbReference type="Gene3D" id="3.40.190.80">
    <property type="match status" value="1"/>
</dbReference>
<dbReference type="Gene3D" id="3.30.540.10">
    <property type="entry name" value="Fructose-1,6-Bisphosphatase, subunit A, domain 1"/>
    <property type="match status" value="1"/>
</dbReference>
<dbReference type="InterPro" id="IPR050725">
    <property type="entry name" value="CysQ/Inositol_MonoPase"/>
</dbReference>
<dbReference type="GO" id="GO:0000103">
    <property type="term" value="P:sulfate assimilation"/>
    <property type="evidence" value="ECO:0007669"/>
    <property type="project" value="TreeGrafter"/>
</dbReference>
<feature type="binding site" evidence="6">
    <location>
        <position position="237"/>
    </location>
    <ligand>
        <name>Mg(2+)</name>
        <dbReference type="ChEBI" id="CHEBI:18420"/>
        <label>2</label>
    </ligand>
</feature>
<dbReference type="GO" id="GO:0005886">
    <property type="term" value="C:plasma membrane"/>
    <property type="evidence" value="ECO:0007669"/>
    <property type="project" value="UniProtKB-SubCell"/>
</dbReference>
<dbReference type="Proteomes" id="UP000294881">
    <property type="component" value="Unassembled WGS sequence"/>
</dbReference>
<comment type="function">
    <text evidence="6">Converts adenosine-3',5'-bisphosphate (PAP) to AMP.</text>
</comment>
<keyword evidence="5 6" id="KW-0472">Membrane</keyword>
<dbReference type="EC" id="3.1.3.7" evidence="6"/>
<feature type="binding site" evidence="6">
    <location>
        <begin position="108"/>
        <end position="111"/>
    </location>
    <ligand>
        <name>substrate</name>
    </ligand>
</feature>
<feature type="binding site" evidence="6">
    <location>
        <position position="237"/>
    </location>
    <ligand>
        <name>substrate</name>
    </ligand>
</feature>
<evidence type="ECO:0000256" key="5">
    <source>
        <dbReference type="ARBA" id="ARBA00023136"/>
    </source>
</evidence>
<feature type="binding site" evidence="6">
    <location>
        <position position="108"/>
    </location>
    <ligand>
        <name>Mg(2+)</name>
        <dbReference type="ChEBI" id="CHEBI:18420"/>
        <label>1</label>
    </ligand>
</feature>